<dbReference type="EMBL" id="UOFT01000008">
    <property type="protein sequence ID" value="VAW91230.1"/>
    <property type="molecule type" value="Genomic_DNA"/>
</dbReference>
<accession>A0A3B0ZPU7</accession>
<protein>
    <recommendedName>
        <fullName evidence="3">Glycine zipper 2TM domain-containing protein</fullName>
    </recommendedName>
</protein>
<dbReference type="PANTHER" id="PTHR35603">
    <property type="match status" value="1"/>
</dbReference>
<evidence type="ECO:0000256" key="2">
    <source>
        <dbReference type="ARBA" id="ARBA00023136"/>
    </source>
</evidence>
<comment type="subcellular location">
    <subcellularLocation>
        <location evidence="1">Membrane</location>
    </subcellularLocation>
</comment>
<evidence type="ECO:0000259" key="3">
    <source>
        <dbReference type="Pfam" id="PF05433"/>
    </source>
</evidence>
<dbReference type="GO" id="GO:0019867">
    <property type="term" value="C:outer membrane"/>
    <property type="evidence" value="ECO:0007669"/>
    <property type="project" value="InterPro"/>
</dbReference>
<gene>
    <name evidence="4" type="ORF">MNBD_GAMMA23-1429</name>
</gene>
<dbReference type="PANTHER" id="PTHR35603:SF2">
    <property type="entry name" value="OUTER MEMBRANE LIPOPROTEIN"/>
    <property type="match status" value="1"/>
</dbReference>
<dbReference type="AlphaFoldDB" id="A0A3B0ZPU7"/>
<dbReference type="Pfam" id="PF05433">
    <property type="entry name" value="Rick_17kDa_Anti"/>
    <property type="match status" value="1"/>
</dbReference>
<proteinExistence type="predicted"/>
<dbReference type="InterPro" id="IPR051407">
    <property type="entry name" value="Bact_OM_lipoprot/Surf_antigen"/>
</dbReference>
<feature type="domain" description="Glycine zipper 2TM" evidence="3">
    <location>
        <begin position="90"/>
        <end position="126"/>
    </location>
</feature>
<keyword evidence="2" id="KW-0472">Membrane</keyword>
<evidence type="ECO:0000313" key="4">
    <source>
        <dbReference type="EMBL" id="VAW91230.1"/>
    </source>
</evidence>
<dbReference type="InterPro" id="IPR008816">
    <property type="entry name" value="Gly_zipper_2TM_dom"/>
</dbReference>
<evidence type="ECO:0000256" key="1">
    <source>
        <dbReference type="ARBA" id="ARBA00004370"/>
    </source>
</evidence>
<name>A0A3B0ZPU7_9ZZZZ</name>
<organism evidence="4">
    <name type="scientific">hydrothermal vent metagenome</name>
    <dbReference type="NCBI Taxonomy" id="652676"/>
    <lineage>
        <taxon>unclassified sequences</taxon>
        <taxon>metagenomes</taxon>
        <taxon>ecological metagenomes</taxon>
    </lineage>
</organism>
<reference evidence="4" key="1">
    <citation type="submission" date="2018-06" db="EMBL/GenBank/DDBJ databases">
        <authorList>
            <person name="Zhirakovskaya E."/>
        </authorList>
    </citation>
    <scope>NUCLEOTIDE SEQUENCE</scope>
</reference>
<sequence length="193" mass="21232">MKITTRNIAIKSIMLTGLATMITAIPLAHASPTGYAANPSNFDNFIVKAKVVNVTPIFRYVRINTPSERCYREPVSHTNYNDGNRNGKMLLGGLIGGIIGNNIGHGKSRKARAVVGALVGSQIGSNLADKQAYRVRHAGYQQRCNTQNISKTRKQIDGYNVSYKFRGRIFTTKMPYDPGHKIALRVNLSPVVN</sequence>